<feature type="binding site" evidence="7">
    <location>
        <position position="49"/>
    </location>
    <ligand>
        <name>carbamoyl phosphate</name>
        <dbReference type="ChEBI" id="CHEBI:58228"/>
    </ligand>
</feature>
<feature type="binding site" evidence="7">
    <location>
        <position position="257"/>
    </location>
    <ligand>
        <name>carbamoyl phosphate</name>
        <dbReference type="ChEBI" id="CHEBI:58228"/>
    </ligand>
</feature>
<comment type="function">
    <text evidence="5 7">Catalyzes the condensation of carbamoyl phosphate and aspartate to form carbamoyl aspartate and inorganic phosphate, the committed step in the de novo pyrimidine nucleotide biosynthesis pathway.</text>
</comment>
<evidence type="ECO:0000256" key="3">
    <source>
        <dbReference type="ARBA" id="ARBA00022679"/>
    </source>
</evidence>
<dbReference type="Pfam" id="PF02729">
    <property type="entry name" value="OTCace_N"/>
    <property type="match status" value="1"/>
</dbReference>
<dbReference type="PROSITE" id="PS00097">
    <property type="entry name" value="CARBAMOYLTRANSFERASE"/>
    <property type="match status" value="1"/>
</dbReference>
<protein>
    <recommendedName>
        <fullName evidence="7">Aspartate carbamoyltransferase</fullName>
        <ecNumber evidence="7">2.1.3.2</ecNumber>
    </recommendedName>
    <alternativeName>
        <fullName evidence="7">Aspartate transcarbamylase</fullName>
        <shortName evidence="7">ATCase</shortName>
    </alternativeName>
</protein>
<dbReference type="InterPro" id="IPR006132">
    <property type="entry name" value="Asp/Orn_carbamoyltranf_P-bd"/>
</dbReference>
<feature type="domain" description="Aspartate/ornithine carbamoyltransferase carbamoyl-P binding" evidence="9">
    <location>
        <begin position="3"/>
        <end position="142"/>
    </location>
</feature>
<dbReference type="PRINTS" id="PR00101">
    <property type="entry name" value="ATCASE"/>
</dbReference>
<organism evidence="10 11">
    <name type="scientific">Legionella dresdenensis</name>
    <dbReference type="NCBI Taxonomy" id="450200"/>
    <lineage>
        <taxon>Bacteria</taxon>
        <taxon>Pseudomonadati</taxon>
        <taxon>Pseudomonadota</taxon>
        <taxon>Gammaproteobacteria</taxon>
        <taxon>Legionellales</taxon>
        <taxon>Legionellaceae</taxon>
        <taxon>Legionella</taxon>
    </lineage>
</organism>
<dbReference type="InterPro" id="IPR006131">
    <property type="entry name" value="Asp_carbamoyltransf_Asp/Orn-bd"/>
</dbReference>
<evidence type="ECO:0000313" key="11">
    <source>
        <dbReference type="Proteomes" id="UP001595758"/>
    </source>
</evidence>
<dbReference type="PANTHER" id="PTHR45753:SF6">
    <property type="entry name" value="ASPARTATE CARBAMOYLTRANSFERASE"/>
    <property type="match status" value="1"/>
</dbReference>
<feature type="binding site" evidence="7">
    <location>
        <position position="162"/>
    </location>
    <ligand>
        <name>L-aspartate</name>
        <dbReference type="ChEBI" id="CHEBI:29991"/>
    </ligand>
</feature>
<dbReference type="PRINTS" id="PR00100">
    <property type="entry name" value="AOTCASE"/>
</dbReference>
<feature type="binding site" evidence="7">
    <location>
        <position position="99"/>
    </location>
    <ligand>
        <name>carbamoyl phosphate</name>
        <dbReference type="ChEBI" id="CHEBI:58228"/>
    </ligand>
</feature>
<dbReference type="Pfam" id="PF00185">
    <property type="entry name" value="OTCace"/>
    <property type="match status" value="1"/>
</dbReference>
<gene>
    <name evidence="7" type="primary">pyrB</name>
    <name evidence="10" type="ORF">ACFORL_06735</name>
</gene>
<feature type="binding site" evidence="7">
    <location>
        <position position="50"/>
    </location>
    <ligand>
        <name>carbamoyl phosphate</name>
        <dbReference type="ChEBI" id="CHEBI:58228"/>
    </ligand>
</feature>
<evidence type="ECO:0000256" key="1">
    <source>
        <dbReference type="ARBA" id="ARBA00004852"/>
    </source>
</evidence>
<evidence type="ECO:0000259" key="8">
    <source>
        <dbReference type="Pfam" id="PF00185"/>
    </source>
</evidence>
<reference evidence="11" key="1">
    <citation type="journal article" date="2019" name="Int. J. Syst. Evol. Microbiol.">
        <title>The Global Catalogue of Microorganisms (GCM) 10K type strain sequencing project: providing services to taxonomists for standard genome sequencing and annotation.</title>
        <authorList>
            <consortium name="The Broad Institute Genomics Platform"/>
            <consortium name="The Broad Institute Genome Sequencing Center for Infectious Disease"/>
            <person name="Wu L."/>
            <person name="Ma J."/>
        </authorList>
    </citation>
    <scope>NUCLEOTIDE SEQUENCE [LARGE SCALE GENOMIC DNA]</scope>
    <source>
        <strain evidence="11">CCUG 59858</strain>
    </source>
</reference>
<dbReference type="Proteomes" id="UP001595758">
    <property type="component" value="Unassembled WGS sequence"/>
</dbReference>
<feature type="binding site" evidence="7">
    <location>
        <position position="132"/>
    </location>
    <ligand>
        <name>carbamoyl phosphate</name>
        <dbReference type="ChEBI" id="CHEBI:58228"/>
    </ligand>
</feature>
<dbReference type="InterPro" id="IPR036901">
    <property type="entry name" value="Asp/Orn_carbamoylTrfase_sf"/>
</dbReference>
<dbReference type="NCBIfam" id="TIGR00670">
    <property type="entry name" value="asp_carb_tr"/>
    <property type="match status" value="1"/>
</dbReference>
<dbReference type="HAMAP" id="MF_00001">
    <property type="entry name" value="Asp_carb_tr"/>
    <property type="match status" value="1"/>
</dbReference>
<dbReference type="PANTHER" id="PTHR45753">
    <property type="entry name" value="ORNITHINE CARBAMOYLTRANSFERASE, MITOCHONDRIAL"/>
    <property type="match status" value="1"/>
</dbReference>
<dbReference type="RefSeq" id="WP_382342361.1">
    <property type="nucleotide sequence ID" value="NZ_JBHSAB010000012.1"/>
</dbReference>
<dbReference type="InterPro" id="IPR002082">
    <property type="entry name" value="Asp_carbamoyltransf"/>
</dbReference>
<comment type="catalytic activity">
    <reaction evidence="6 7">
        <text>carbamoyl phosphate + L-aspartate = N-carbamoyl-L-aspartate + phosphate + H(+)</text>
        <dbReference type="Rhea" id="RHEA:20013"/>
        <dbReference type="ChEBI" id="CHEBI:15378"/>
        <dbReference type="ChEBI" id="CHEBI:29991"/>
        <dbReference type="ChEBI" id="CHEBI:32814"/>
        <dbReference type="ChEBI" id="CHEBI:43474"/>
        <dbReference type="ChEBI" id="CHEBI:58228"/>
        <dbReference type="EC" id="2.1.3.2"/>
    </reaction>
</comment>
<feature type="binding site" evidence="7">
    <location>
        <position position="256"/>
    </location>
    <ligand>
        <name>carbamoyl phosphate</name>
        <dbReference type="ChEBI" id="CHEBI:58228"/>
    </ligand>
</feature>
<evidence type="ECO:0000313" key="10">
    <source>
        <dbReference type="EMBL" id="MFC3908772.1"/>
    </source>
</evidence>
<dbReference type="Gene3D" id="3.40.50.1370">
    <property type="entry name" value="Aspartate/ornithine carbamoyltransferase"/>
    <property type="match status" value="2"/>
</dbReference>
<dbReference type="InterPro" id="IPR006130">
    <property type="entry name" value="Asp/Orn_carbamoylTrfase"/>
</dbReference>
<proteinExistence type="inferred from homology"/>
<dbReference type="GO" id="GO:0004070">
    <property type="term" value="F:aspartate carbamoyltransferase activity"/>
    <property type="evidence" value="ECO:0007669"/>
    <property type="project" value="UniProtKB-EC"/>
</dbReference>
<keyword evidence="11" id="KW-1185">Reference proteome</keyword>
<evidence type="ECO:0000256" key="6">
    <source>
        <dbReference type="ARBA" id="ARBA00048859"/>
    </source>
</evidence>
<evidence type="ECO:0000259" key="9">
    <source>
        <dbReference type="Pfam" id="PF02729"/>
    </source>
</evidence>
<feature type="binding site" evidence="7">
    <location>
        <position position="129"/>
    </location>
    <ligand>
        <name>carbamoyl phosphate</name>
        <dbReference type="ChEBI" id="CHEBI:58228"/>
    </ligand>
</feature>
<dbReference type="NCBIfam" id="NF002032">
    <property type="entry name" value="PRK00856.1"/>
    <property type="match status" value="1"/>
</dbReference>
<dbReference type="EC" id="2.1.3.2" evidence="7"/>
<feature type="binding site" evidence="7">
    <location>
        <position position="215"/>
    </location>
    <ligand>
        <name>L-aspartate</name>
        <dbReference type="ChEBI" id="CHEBI:29991"/>
    </ligand>
</feature>
<comment type="similarity">
    <text evidence="2 7">Belongs to the aspartate/ornithine carbamoyltransferase superfamily. ATCase family.</text>
</comment>
<comment type="caution">
    <text evidence="10">The sequence shown here is derived from an EMBL/GenBank/DDBJ whole genome shotgun (WGS) entry which is preliminary data.</text>
</comment>
<keyword evidence="4 7" id="KW-0665">Pyrimidine biosynthesis</keyword>
<evidence type="ECO:0000256" key="2">
    <source>
        <dbReference type="ARBA" id="ARBA00008896"/>
    </source>
</evidence>
<evidence type="ECO:0000256" key="7">
    <source>
        <dbReference type="HAMAP-Rule" id="MF_00001"/>
    </source>
</evidence>
<evidence type="ECO:0000256" key="5">
    <source>
        <dbReference type="ARBA" id="ARBA00043884"/>
    </source>
</evidence>
<comment type="subunit">
    <text evidence="7">Heterododecamer (2C3:3R2) of six catalytic PyrB chains organized as two trimers (C3), and six regulatory PyrI chains organized as three dimers (R2).</text>
</comment>
<sequence length="296" mass="32858">MNHLIEISQLSLAQTEQLLERAFYFKHNKVITGLTDHCMATLFYEDSTRTRVSFELAAKRLAMPVINIDLANSSENKGETIEDTLATLAAMGIDLFVIRHRQDGIQQHLVPSVGENGHIINAGDGKHAHPSQALLDLMTILENKPDLPRLKIAIVGDLRHSRVANSLQCLFKLVGVKELMLVAPEIWQPEVVHYGTVTNSLQQGLADADVVITLRVQRERLVEGEHLDWQEYRSNYALTASSLAYAKPDAIVMHPGPINRGVEIDSDVADGKASRILQQVNNGVFMRMAIIEALST</sequence>
<dbReference type="EMBL" id="JBHSAB010000012">
    <property type="protein sequence ID" value="MFC3908772.1"/>
    <property type="molecule type" value="Genomic_DNA"/>
</dbReference>
<dbReference type="SUPFAM" id="SSF53671">
    <property type="entry name" value="Aspartate/ornithine carbamoyltransferase"/>
    <property type="match status" value="1"/>
</dbReference>
<keyword evidence="3 7" id="KW-0808">Transferase</keyword>
<feature type="domain" description="Aspartate/ornithine carbamoyltransferase Asp/Orn-binding" evidence="8">
    <location>
        <begin position="150"/>
        <end position="293"/>
    </location>
</feature>
<comment type="pathway">
    <text evidence="1 7">Pyrimidine metabolism; UMP biosynthesis via de novo pathway; (S)-dihydroorotate from bicarbonate: step 2/3.</text>
</comment>
<name>A0ABV8CFA7_9GAMM</name>
<accession>A0ABV8CFA7</accession>
<feature type="binding site" evidence="7">
    <location>
        <position position="77"/>
    </location>
    <ligand>
        <name>L-aspartate</name>
        <dbReference type="ChEBI" id="CHEBI:29991"/>
    </ligand>
</feature>
<evidence type="ECO:0000256" key="4">
    <source>
        <dbReference type="ARBA" id="ARBA00022975"/>
    </source>
</evidence>